<dbReference type="InterPro" id="IPR035907">
    <property type="entry name" value="Hppk_sf"/>
</dbReference>
<dbReference type="PANTHER" id="PTHR43071">
    <property type="entry name" value="2-AMINO-4-HYDROXY-6-HYDROXYMETHYLDIHYDROPTERIDINE PYROPHOSPHOKINASE"/>
    <property type="match status" value="1"/>
</dbReference>
<evidence type="ECO:0000256" key="4">
    <source>
        <dbReference type="ARBA" id="ARBA00016218"/>
    </source>
</evidence>
<keyword evidence="15" id="KW-1185">Reference proteome</keyword>
<keyword evidence="5 14" id="KW-0808">Transferase</keyword>
<dbReference type="PANTHER" id="PTHR43071:SF1">
    <property type="entry name" value="2-AMINO-4-HYDROXY-6-HYDROXYMETHYLDIHYDROPTERIDINE PYROPHOSPHOKINASE"/>
    <property type="match status" value="1"/>
</dbReference>
<evidence type="ECO:0000256" key="9">
    <source>
        <dbReference type="ARBA" id="ARBA00022909"/>
    </source>
</evidence>
<evidence type="ECO:0000256" key="10">
    <source>
        <dbReference type="ARBA" id="ARBA00029409"/>
    </source>
</evidence>
<organism evidence="14 15">
    <name type="scientific">Qipengyuania psychrotolerans</name>
    <dbReference type="NCBI Taxonomy" id="2867238"/>
    <lineage>
        <taxon>Bacteria</taxon>
        <taxon>Pseudomonadati</taxon>
        <taxon>Pseudomonadota</taxon>
        <taxon>Alphaproteobacteria</taxon>
        <taxon>Sphingomonadales</taxon>
        <taxon>Erythrobacteraceae</taxon>
        <taxon>Qipengyuania</taxon>
    </lineage>
</organism>
<evidence type="ECO:0000256" key="3">
    <source>
        <dbReference type="ARBA" id="ARBA00013253"/>
    </source>
</evidence>
<evidence type="ECO:0000259" key="13">
    <source>
        <dbReference type="Pfam" id="PF01288"/>
    </source>
</evidence>
<evidence type="ECO:0000256" key="8">
    <source>
        <dbReference type="ARBA" id="ARBA00022840"/>
    </source>
</evidence>
<dbReference type="RefSeq" id="WP_221422176.1">
    <property type="nucleotide sequence ID" value="NZ_CP081297.1"/>
</dbReference>
<dbReference type="Proteomes" id="UP000824280">
    <property type="component" value="Chromosome"/>
</dbReference>
<evidence type="ECO:0000256" key="12">
    <source>
        <dbReference type="ARBA" id="ARBA00033413"/>
    </source>
</evidence>
<keyword evidence="8" id="KW-0067">ATP-binding</keyword>
<dbReference type="Gene3D" id="3.30.70.560">
    <property type="entry name" value="7,8-Dihydro-6-hydroxymethylpterin-pyrophosphokinase HPPK"/>
    <property type="match status" value="1"/>
</dbReference>
<dbReference type="SUPFAM" id="SSF55083">
    <property type="entry name" value="6-hydroxymethyl-7,8-dihydropterin pyrophosphokinase, HPPK"/>
    <property type="match status" value="1"/>
</dbReference>
<comment type="pathway">
    <text evidence="1">Cofactor biosynthesis; tetrahydrofolate biosynthesis; 2-amino-4-hydroxy-6-hydroxymethyl-7,8-dihydropteridine diphosphate from 7,8-dihydroneopterin triphosphate: step 4/4.</text>
</comment>
<keyword evidence="6" id="KW-0547">Nucleotide-binding</keyword>
<gene>
    <name evidence="14" type="primary">folK</name>
    <name evidence="14" type="ORF">K3166_10485</name>
</gene>
<evidence type="ECO:0000256" key="7">
    <source>
        <dbReference type="ARBA" id="ARBA00022777"/>
    </source>
</evidence>
<comment type="similarity">
    <text evidence="2">Belongs to the HPPK family.</text>
</comment>
<evidence type="ECO:0000256" key="2">
    <source>
        <dbReference type="ARBA" id="ARBA00005810"/>
    </source>
</evidence>
<proteinExistence type="inferred from homology"/>
<evidence type="ECO:0000256" key="5">
    <source>
        <dbReference type="ARBA" id="ARBA00022679"/>
    </source>
</evidence>
<feature type="domain" description="7,8-dihydro-6-hydroxymethylpterin-pyrophosphokinase" evidence="13">
    <location>
        <begin position="11"/>
        <end position="142"/>
    </location>
</feature>
<dbReference type="GO" id="GO:0003848">
    <property type="term" value="F:2-amino-4-hydroxy-6-hydroxymethyldihydropteridine diphosphokinase activity"/>
    <property type="evidence" value="ECO:0007669"/>
    <property type="project" value="UniProtKB-EC"/>
</dbReference>
<dbReference type="EMBL" id="CP081297">
    <property type="protein sequence ID" value="QZD86632.1"/>
    <property type="molecule type" value="Genomic_DNA"/>
</dbReference>
<reference evidence="14 15" key="1">
    <citation type="submission" date="2021-08" db="EMBL/GenBank/DDBJ databases">
        <title>Comparative Genomics Analysis of the Genus Qipengyuania Reveals Extensive Genetic Diversity and Metabolic Versatility, Including the Description of Fifteen Novel Species.</title>
        <authorList>
            <person name="Liu Y."/>
        </authorList>
    </citation>
    <scope>NUCLEOTIDE SEQUENCE [LARGE SCALE GENOMIC DNA]</scope>
    <source>
        <strain evidence="14 15">1XM2-8</strain>
    </source>
</reference>
<evidence type="ECO:0000313" key="14">
    <source>
        <dbReference type="EMBL" id="QZD86632.1"/>
    </source>
</evidence>
<dbReference type="InterPro" id="IPR000550">
    <property type="entry name" value="Hppk"/>
</dbReference>
<sequence length="161" mass="17200">MGQASQHCYLIGLGSNMRVPGIGGPAKVLAAAVKAMAAAGLVIDEVSRIRPSSPVGPSQRSYANSTALISCADEPADLLAKLQAIETSFGRRRRGARWRARPLDLDIILWSGGVWLSPGLVIPHPLFRVRDFVLGPGAEVAPQWRDPLTSLTLRQLAARVS</sequence>
<evidence type="ECO:0000313" key="15">
    <source>
        <dbReference type="Proteomes" id="UP000824280"/>
    </source>
</evidence>
<name>A0ABX8ZGH9_9SPHN</name>
<dbReference type="Pfam" id="PF01288">
    <property type="entry name" value="HPPK"/>
    <property type="match status" value="1"/>
</dbReference>
<accession>A0ABX8ZGH9</accession>
<evidence type="ECO:0000256" key="1">
    <source>
        <dbReference type="ARBA" id="ARBA00005051"/>
    </source>
</evidence>
<protein>
    <recommendedName>
        <fullName evidence="4">2-amino-4-hydroxy-6-hydroxymethyldihydropteridine pyrophosphokinase</fullName>
        <ecNumber evidence="3">2.7.6.3</ecNumber>
    </recommendedName>
    <alternativeName>
        <fullName evidence="11">6-hydroxymethyl-7,8-dihydropterin pyrophosphokinase</fullName>
    </alternativeName>
    <alternativeName>
        <fullName evidence="12">7,8-dihydro-6-hydroxymethylpterin-pyrophosphokinase</fullName>
    </alternativeName>
</protein>
<dbReference type="NCBIfam" id="TIGR01498">
    <property type="entry name" value="folK"/>
    <property type="match status" value="1"/>
</dbReference>
<evidence type="ECO:0000256" key="11">
    <source>
        <dbReference type="ARBA" id="ARBA00029766"/>
    </source>
</evidence>
<evidence type="ECO:0000256" key="6">
    <source>
        <dbReference type="ARBA" id="ARBA00022741"/>
    </source>
</evidence>
<comment type="function">
    <text evidence="10">Catalyzes the transfer of pyrophosphate from adenosine triphosphate (ATP) to 6-hydroxymethyl-7,8-dihydropterin, an enzymatic step in folate biosynthesis pathway.</text>
</comment>
<keyword evidence="7" id="KW-0418">Kinase</keyword>
<keyword evidence="9" id="KW-0289">Folate biosynthesis</keyword>
<dbReference type="EC" id="2.7.6.3" evidence="3"/>